<feature type="binding site" evidence="13">
    <location>
        <position position="252"/>
    </location>
    <ligand>
        <name>Ca(2+)</name>
        <dbReference type="ChEBI" id="CHEBI:29108"/>
        <label>2</label>
    </ligand>
</feature>
<keyword evidence="8 13" id="KW-0408">Iron</keyword>
<feature type="signal peptide" evidence="16">
    <location>
        <begin position="1"/>
        <end position="22"/>
    </location>
</feature>
<dbReference type="GO" id="GO:0046872">
    <property type="term" value="F:metal ion binding"/>
    <property type="evidence" value="ECO:0007669"/>
    <property type="project" value="UniProtKB-UniRule"/>
</dbReference>
<gene>
    <name evidence="18" type="ORF">Cgig2_003692</name>
</gene>
<dbReference type="GO" id="GO:0020037">
    <property type="term" value="F:heme binding"/>
    <property type="evidence" value="ECO:0007669"/>
    <property type="project" value="UniProtKB-UniRule"/>
</dbReference>
<evidence type="ECO:0000313" key="19">
    <source>
        <dbReference type="Proteomes" id="UP001153076"/>
    </source>
</evidence>
<dbReference type="PROSITE" id="PS50873">
    <property type="entry name" value="PEROXIDASE_4"/>
    <property type="match status" value="1"/>
</dbReference>
<feature type="binding site" evidence="13">
    <location>
        <position position="70"/>
    </location>
    <ligand>
        <name>Ca(2+)</name>
        <dbReference type="ChEBI" id="CHEBI:29108"/>
        <label>1</label>
    </ligand>
</feature>
<dbReference type="EC" id="1.11.1.7" evidence="2 16"/>
<feature type="site" description="Transition state stabilizer" evidence="14">
    <location>
        <position position="65"/>
    </location>
</feature>
<feature type="disulfide bond" evidence="15">
    <location>
        <begin position="204"/>
        <end position="229"/>
    </location>
</feature>
<keyword evidence="4 16" id="KW-0349">Heme</keyword>
<keyword evidence="10" id="KW-0325">Glycoprotein</keyword>
<feature type="binding site" evidence="13">
    <location>
        <position position="244"/>
    </location>
    <ligand>
        <name>Ca(2+)</name>
        <dbReference type="ChEBI" id="CHEBI:29108"/>
        <label>2</label>
    </ligand>
</feature>
<feature type="binding site" evidence="13">
    <location>
        <position position="91"/>
    </location>
    <ligand>
        <name>Ca(2+)</name>
        <dbReference type="ChEBI" id="CHEBI:29108"/>
        <label>1</label>
    </ligand>
</feature>
<evidence type="ECO:0000256" key="8">
    <source>
        <dbReference type="ARBA" id="ARBA00023004"/>
    </source>
</evidence>
<evidence type="ECO:0000256" key="13">
    <source>
        <dbReference type="PIRSR" id="PIRSR600823-3"/>
    </source>
</evidence>
<evidence type="ECO:0000256" key="6">
    <source>
        <dbReference type="ARBA" id="ARBA00022837"/>
    </source>
</evidence>
<evidence type="ECO:0000256" key="12">
    <source>
        <dbReference type="PIRSR" id="PIRSR600823-2"/>
    </source>
</evidence>
<dbReference type="PRINTS" id="PR00461">
    <property type="entry name" value="PLPEROXIDASE"/>
</dbReference>
<keyword evidence="9 15" id="KW-1015">Disulfide bond</keyword>
<comment type="function">
    <text evidence="16">Removal of H(2)O(2), oxidation of toxic reductants, biosynthesis and degradation of lignin, suberization, auxin catabolism, response to environmental stresses such as wounding, pathogen attack and oxidative stress.</text>
</comment>
<dbReference type="PROSITE" id="PS00436">
    <property type="entry name" value="PEROXIDASE_2"/>
    <property type="match status" value="1"/>
</dbReference>
<feature type="active site" description="Proton acceptor" evidence="11">
    <location>
        <position position="69"/>
    </location>
</feature>
<dbReference type="FunFam" id="1.10.520.10:FF:000009">
    <property type="entry name" value="Peroxidase"/>
    <property type="match status" value="1"/>
</dbReference>
<keyword evidence="19" id="KW-1185">Reference proteome</keyword>
<evidence type="ECO:0000256" key="7">
    <source>
        <dbReference type="ARBA" id="ARBA00023002"/>
    </source>
</evidence>
<evidence type="ECO:0000256" key="9">
    <source>
        <dbReference type="ARBA" id="ARBA00023157"/>
    </source>
</evidence>
<feature type="domain" description="Plant heme peroxidase family profile" evidence="17">
    <location>
        <begin position="28"/>
        <end position="324"/>
    </location>
</feature>
<comment type="catalytic activity">
    <reaction evidence="1 16">
        <text>2 a phenolic donor + H2O2 = 2 a phenolic radical donor + 2 H2O</text>
        <dbReference type="Rhea" id="RHEA:56136"/>
        <dbReference type="ChEBI" id="CHEBI:15377"/>
        <dbReference type="ChEBI" id="CHEBI:16240"/>
        <dbReference type="ChEBI" id="CHEBI:139520"/>
        <dbReference type="ChEBI" id="CHEBI:139521"/>
        <dbReference type="EC" id="1.11.1.7"/>
    </reaction>
</comment>
<comment type="similarity">
    <text evidence="16">Belongs to the peroxidase family. Classical plant (class III) peroxidase subfamily.</text>
</comment>
<keyword evidence="16" id="KW-0376">Hydrogen peroxide</keyword>
<comment type="subcellular location">
    <subcellularLocation>
        <location evidence="16">Secreted</location>
    </subcellularLocation>
</comment>
<dbReference type="EMBL" id="JAKOGI010000137">
    <property type="protein sequence ID" value="KAJ8442648.1"/>
    <property type="molecule type" value="Genomic_DNA"/>
</dbReference>
<dbReference type="FunFam" id="1.10.420.10:FF:000001">
    <property type="entry name" value="Peroxidase"/>
    <property type="match status" value="1"/>
</dbReference>
<dbReference type="OrthoDB" id="2113341at2759"/>
<dbReference type="GO" id="GO:0005576">
    <property type="term" value="C:extracellular region"/>
    <property type="evidence" value="ECO:0007669"/>
    <property type="project" value="UniProtKB-SubCell"/>
</dbReference>
<evidence type="ECO:0000256" key="15">
    <source>
        <dbReference type="PIRSR" id="PIRSR600823-5"/>
    </source>
</evidence>
<feature type="binding site" description="axial binding residue" evidence="13">
    <location>
        <position position="197"/>
    </location>
    <ligand>
        <name>heme b</name>
        <dbReference type="ChEBI" id="CHEBI:60344"/>
    </ligand>
    <ligandPart>
        <name>Fe</name>
        <dbReference type="ChEBI" id="CHEBI:18248"/>
    </ligandPart>
</feature>
<dbReference type="GO" id="GO:0006979">
    <property type="term" value="P:response to oxidative stress"/>
    <property type="evidence" value="ECO:0007669"/>
    <property type="project" value="UniProtKB-UniRule"/>
</dbReference>
<evidence type="ECO:0000259" key="17">
    <source>
        <dbReference type="PROSITE" id="PS50873"/>
    </source>
</evidence>
<feature type="binding site" evidence="13">
    <location>
        <position position="75"/>
    </location>
    <ligand>
        <name>Ca(2+)</name>
        <dbReference type="ChEBI" id="CHEBI:29108"/>
        <label>1</label>
    </ligand>
</feature>
<feature type="binding site" evidence="13">
    <location>
        <position position="77"/>
    </location>
    <ligand>
        <name>Ca(2+)</name>
        <dbReference type="ChEBI" id="CHEBI:29108"/>
        <label>1</label>
    </ligand>
</feature>
<dbReference type="InterPro" id="IPR019794">
    <property type="entry name" value="Peroxidases_AS"/>
</dbReference>
<dbReference type="PANTHER" id="PTHR31388:SF123">
    <property type="entry name" value="PEROXIDASE RIP1"/>
    <property type="match status" value="1"/>
</dbReference>
<accession>A0A9Q1QHE5</accession>
<name>A0A9Q1QHE5_9CARY</name>
<evidence type="ECO:0000256" key="5">
    <source>
        <dbReference type="ARBA" id="ARBA00022723"/>
    </source>
</evidence>
<feature type="disulfide bond" evidence="15">
    <location>
        <begin position="38"/>
        <end position="118"/>
    </location>
</feature>
<reference evidence="18" key="1">
    <citation type="submission" date="2022-04" db="EMBL/GenBank/DDBJ databases">
        <title>Carnegiea gigantea Genome sequencing and assembly v2.</title>
        <authorList>
            <person name="Copetti D."/>
            <person name="Sanderson M.J."/>
            <person name="Burquez A."/>
            <person name="Wojciechowski M.F."/>
        </authorList>
    </citation>
    <scope>NUCLEOTIDE SEQUENCE</scope>
    <source>
        <strain evidence="18">SGP5-SGP5p</strain>
        <tissue evidence="18">Aerial part</tissue>
    </source>
</reference>
<dbReference type="Gene3D" id="1.10.420.10">
    <property type="entry name" value="Peroxidase, domain 2"/>
    <property type="match status" value="1"/>
</dbReference>
<comment type="caution">
    <text evidence="18">The sequence shown here is derived from an EMBL/GenBank/DDBJ whole genome shotgun (WGS) entry which is preliminary data.</text>
</comment>
<comment type="cofactor">
    <cofactor evidence="13 16">
        <name>Ca(2+)</name>
        <dbReference type="ChEBI" id="CHEBI:29108"/>
    </cofactor>
    <text evidence="13 16">Binds 2 calcium ions per subunit.</text>
</comment>
<keyword evidence="16" id="KW-0964">Secreted</keyword>
<evidence type="ECO:0000256" key="14">
    <source>
        <dbReference type="PIRSR" id="PIRSR600823-4"/>
    </source>
</evidence>
<feature type="binding site" evidence="13">
    <location>
        <position position="198"/>
    </location>
    <ligand>
        <name>Ca(2+)</name>
        <dbReference type="ChEBI" id="CHEBI:29108"/>
        <label>2</label>
    </ligand>
</feature>
<dbReference type="SUPFAM" id="SSF48113">
    <property type="entry name" value="Heme-dependent peroxidases"/>
    <property type="match status" value="1"/>
</dbReference>
<evidence type="ECO:0000313" key="18">
    <source>
        <dbReference type="EMBL" id="KAJ8442648.1"/>
    </source>
</evidence>
<proteinExistence type="inferred from homology"/>
<comment type="cofactor">
    <cofactor evidence="13 16">
        <name>heme b</name>
        <dbReference type="ChEBI" id="CHEBI:60344"/>
    </cofactor>
    <text evidence="13 16">Binds 1 heme b (iron(II)-protoporphyrin IX) group per subunit.</text>
</comment>
<keyword evidence="3 16" id="KW-0575">Peroxidase</keyword>
<feature type="binding site" evidence="13">
    <location>
        <position position="73"/>
    </location>
    <ligand>
        <name>Ca(2+)</name>
        <dbReference type="ChEBI" id="CHEBI:29108"/>
        <label>1</label>
    </ligand>
</feature>
<keyword evidence="16" id="KW-0732">Signal</keyword>
<dbReference type="Gene3D" id="1.10.520.10">
    <property type="match status" value="1"/>
</dbReference>
<evidence type="ECO:0000256" key="4">
    <source>
        <dbReference type="ARBA" id="ARBA00022617"/>
    </source>
</evidence>
<keyword evidence="7 16" id="KW-0560">Oxidoreductase</keyword>
<feature type="disulfide bond" evidence="15">
    <location>
        <begin position="124"/>
        <end position="320"/>
    </location>
</feature>
<keyword evidence="5 13" id="KW-0479">Metal-binding</keyword>
<dbReference type="PRINTS" id="PR00458">
    <property type="entry name" value="PEROXIDASE"/>
</dbReference>
<feature type="disulfide bond" evidence="15">
    <location>
        <begin position="71"/>
        <end position="76"/>
    </location>
</feature>
<keyword evidence="6 13" id="KW-0106">Calcium</keyword>
<dbReference type="AlphaFoldDB" id="A0A9Q1QHE5"/>
<sequence length="325" mass="35414">MGILPSFVVAVGLVHLVIVVSSDTSYARLSTNFYAHSCPHLLPTIRSVVQSAIEKEARMGASLLRLHFHDCFVNGCDASNLLDDTPSFQGEKNVKPNAGSLRGFEVIDQIKAVVEQICPGVVSCADILTIAARDSVSILGGPNWQVKLGRRDARTANVTDVNPNNLPPPNSTADHLISSFHNHGLSIKDLIALYGGHTIGKARCFHFRAHIYNDTDIDPGLRHSLQAICPSTKGIDDNITAPLDPRSPNSFDNAYFKGLGHKLGILHSDQELFNAKATNHLIRRYSTHLHAFRSDFAAAMIKMGHIKVLTGSSGEIRKNCRRANS</sequence>
<dbReference type="InterPro" id="IPR033905">
    <property type="entry name" value="Secretory_peroxidase"/>
</dbReference>
<evidence type="ECO:0000256" key="3">
    <source>
        <dbReference type="ARBA" id="ARBA00022559"/>
    </source>
</evidence>
<organism evidence="18 19">
    <name type="scientific">Carnegiea gigantea</name>
    <dbReference type="NCBI Taxonomy" id="171969"/>
    <lineage>
        <taxon>Eukaryota</taxon>
        <taxon>Viridiplantae</taxon>
        <taxon>Streptophyta</taxon>
        <taxon>Embryophyta</taxon>
        <taxon>Tracheophyta</taxon>
        <taxon>Spermatophyta</taxon>
        <taxon>Magnoliopsida</taxon>
        <taxon>eudicotyledons</taxon>
        <taxon>Gunneridae</taxon>
        <taxon>Pentapetalae</taxon>
        <taxon>Caryophyllales</taxon>
        <taxon>Cactineae</taxon>
        <taxon>Cactaceae</taxon>
        <taxon>Cactoideae</taxon>
        <taxon>Echinocereeae</taxon>
        <taxon>Carnegiea</taxon>
    </lineage>
</organism>
<dbReference type="GO" id="GO:0042744">
    <property type="term" value="P:hydrogen peroxide catabolic process"/>
    <property type="evidence" value="ECO:0007669"/>
    <property type="project" value="UniProtKB-KW"/>
</dbReference>
<feature type="chain" id="PRO_5040533239" description="Peroxidase" evidence="16">
    <location>
        <begin position="23"/>
        <end position="325"/>
    </location>
</feature>
<dbReference type="CDD" id="cd00693">
    <property type="entry name" value="secretory_peroxidase"/>
    <property type="match status" value="1"/>
</dbReference>
<dbReference type="GO" id="GO:0140825">
    <property type="term" value="F:lactoperoxidase activity"/>
    <property type="evidence" value="ECO:0007669"/>
    <property type="project" value="UniProtKB-EC"/>
</dbReference>
<evidence type="ECO:0000256" key="16">
    <source>
        <dbReference type="RuleBase" id="RU362060"/>
    </source>
</evidence>
<feature type="binding site" evidence="12">
    <location>
        <position position="167"/>
    </location>
    <ligand>
        <name>substrate</name>
    </ligand>
</feature>
<evidence type="ECO:0000256" key="11">
    <source>
        <dbReference type="PIRSR" id="PIRSR600823-1"/>
    </source>
</evidence>
<dbReference type="InterPro" id="IPR002016">
    <property type="entry name" value="Haem_peroxidase"/>
</dbReference>
<evidence type="ECO:0000256" key="1">
    <source>
        <dbReference type="ARBA" id="ARBA00000189"/>
    </source>
</evidence>
<evidence type="ECO:0000256" key="2">
    <source>
        <dbReference type="ARBA" id="ARBA00012313"/>
    </source>
</evidence>
<dbReference type="InterPro" id="IPR000823">
    <property type="entry name" value="Peroxidase_pln"/>
</dbReference>
<dbReference type="PANTHER" id="PTHR31388">
    <property type="entry name" value="PEROXIDASE 72-RELATED"/>
    <property type="match status" value="1"/>
</dbReference>
<evidence type="ECO:0000256" key="10">
    <source>
        <dbReference type="ARBA" id="ARBA00023180"/>
    </source>
</evidence>
<feature type="binding site" evidence="13">
    <location>
        <position position="79"/>
    </location>
    <ligand>
        <name>Ca(2+)</name>
        <dbReference type="ChEBI" id="CHEBI:29108"/>
        <label>1</label>
    </ligand>
</feature>
<dbReference type="Pfam" id="PF00141">
    <property type="entry name" value="peroxidase"/>
    <property type="match status" value="1"/>
</dbReference>
<dbReference type="InterPro" id="IPR010255">
    <property type="entry name" value="Haem_peroxidase_sf"/>
</dbReference>
<dbReference type="Proteomes" id="UP001153076">
    <property type="component" value="Unassembled WGS sequence"/>
</dbReference>
<protein>
    <recommendedName>
        <fullName evidence="2 16">Peroxidase</fullName>
        <ecNumber evidence="2 16">1.11.1.7</ecNumber>
    </recommendedName>
</protein>